<accession>A0A450Y5X3</accession>
<feature type="chain" id="PRO_5036113532" description="Lipoprotein" evidence="1">
    <location>
        <begin position="21"/>
        <end position="198"/>
    </location>
</feature>
<evidence type="ECO:0000313" key="3">
    <source>
        <dbReference type="EMBL" id="VFK40548.1"/>
    </source>
</evidence>
<evidence type="ECO:0008006" key="4">
    <source>
        <dbReference type="Google" id="ProtNLM"/>
    </source>
</evidence>
<dbReference type="EMBL" id="CAADFR010000007">
    <property type="protein sequence ID" value="VFK36908.1"/>
    <property type="molecule type" value="Genomic_DNA"/>
</dbReference>
<keyword evidence="1" id="KW-0732">Signal</keyword>
<reference evidence="2" key="1">
    <citation type="submission" date="2019-02" db="EMBL/GenBank/DDBJ databases">
        <authorList>
            <person name="Gruber-Vodicka R. H."/>
            <person name="Seah K. B. B."/>
        </authorList>
    </citation>
    <scope>NUCLEOTIDE SEQUENCE</scope>
    <source>
        <strain evidence="3">BECK_S1320</strain>
        <strain evidence="2">BECK_S1321</strain>
    </source>
</reference>
<evidence type="ECO:0000256" key="1">
    <source>
        <dbReference type="SAM" id="SignalP"/>
    </source>
</evidence>
<evidence type="ECO:0000313" key="2">
    <source>
        <dbReference type="EMBL" id="VFK36908.1"/>
    </source>
</evidence>
<dbReference type="PROSITE" id="PS51257">
    <property type="entry name" value="PROKAR_LIPOPROTEIN"/>
    <property type="match status" value="1"/>
</dbReference>
<dbReference type="EMBL" id="CAADFU010000007">
    <property type="protein sequence ID" value="VFK40548.1"/>
    <property type="molecule type" value="Genomic_DNA"/>
</dbReference>
<protein>
    <recommendedName>
        <fullName evidence="4">Lipoprotein</fullName>
    </recommendedName>
</protein>
<name>A0A450Y5X3_9GAMM</name>
<organism evidence="2">
    <name type="scientific">Candidatus Kentrum sp. SD</name>
    <dbReference type="NCBI Taxonomy" id="2126332"/>
    <lineage>
        <taxon>Bacteria</taxon>
        <taxon>Pseudomonadati</taxon>
        <taxon>Pseudomonadota</taxon>
        <taxon>Gammaproteobacteria</taxon>
        <taxon>Candidatus Kentrum</taxon>
    </lineage>
</organism>
<sequence>MIRIATILGAAALLTGCAAISELPVIENEMATNTFISVGEQEIGTLAITAQRRLIIANMKTGHFCSEPPPEAADSIATALTAALQANAERNGAPNAEFARNFATHVSRLYKRSHTVQLFRDASFQLCVNALNEASETNGMNQQSNYRSYRDAVMEIVKALSSVLEQEIKAYYEVEKEKAKNPVPPIQTGTRTESGMIK</sequence>
<proteinExistence type="predicted"/>
<feature type="signal peptide" evidence="1">
    <location>
        <begin position="1"/>
        <end position="20"/>
    </location>
</feature>
<dbReference type="AlphaFoldDB" id="A0A450Y5X3"/>
<gene>
    <name evidence="3" type="ORF">BECKSD772E_GA0070983_100724</name>
    <name evidence="2" type="ORF">BECKSD772F_GA0070984_100725</name>
</gene>